<dbReference type="InterPro" id="IPR021864">
    <property type="entry name" value="DUF3475"/>
</dbReference>
<keyword evidence="5" id="KW-1185">Reference proteome</keyword>
<proteinExistence type="predicted"/>
<feature type="domain" description="DUF3475" evidence="3">
    <location>
        <begin position="28"/>
        <end position="84"/>
    </location>
</feature>
<dbReference type="Pfam" id="PF11961">
    <property type="entry name" value="DUF3475"/>
    <property type="match status" value="1"/>
</dbReference>
<feature type="domain" description="DUF668" evidence="2">
    <location>
        <begin position="426"/>
        <end position="516"/>
    </location>
</feature>
<accession>A0AAV1X619</accession>
<reference evidence="4 5" key="1">
    <citation type="submission" date="2024-03" db="EMBL/GenBank/DDBJ databases">
        <authorList>
            <person name="Martinez-Hernandez J."/>
        </authorList>
    </citation>
    <scope>NUCLEOTIDE SEQUENCE [LARGE SCALE GENOMIC DNA]</scope>
</reference>
<gene>
    <name evidence="4" type="ORF">LLUT_LOCUS17867</name>
</gene>
<dbReference type="PANTHER" id="PTHR31371">
    <property type="entry name" value="BNAC09G50660D PROTEIN"/>
    <property type="match status" value="1"/>
</dbReference>
<protein>
    <recommendedName>
        <fullName evidence="6">DUF668 domain-containing protein</fullName>
    </recommendedName>
</protein>
<evidence type="ECO:0000313" key="4">
    <source>
        <dbReference type="EMBL" id="CAL0316807.1"/>
    </source>
</evidence>
<dbReference type="EMBL" id="CAXHTB010000012">
    <property type="protein sequence ID" value="CAL0316807.1"/>
    <property type="molecule type" value="Genomic_DNA"/>
</dbReference>
<dbReference type="GO" id="GO:0045927">
    <property type="term" value="P:positive regulation of growth"/>
    <property type="evidence" value="ECO:0007669"/>
    <property type="project" value="InterPro"/>
</dbReference>
<feature type="region of interest" description="Disordered" evidence="1">
    <location>
        <begin position="293"/>
        <end position="332"/>
    </location>
</feature>
<dbReference type="PANTHER" id="PTHR31371:SF20">
    <property type="entry name" value="OS12G0146500 PROTEIN"/>
    <property type="match status" value="1"/>
</dbReference>
<evidence type="ECO:0000256" key="1">
    <source>
        <dbReference type="SAM" id="MobiDB-lite"/>
    </source>
</evidence>
<feature type="compositionally biased region" description="Low complexity" evidence="1">
    <location>
        <begin position="293"/>
        <end position="316"/>
    </location>
</feature>
<evidence type="ECO:0000259" key="3">
    <source>
        <dbReference type="Pfam" id="PF11961"/>
    </source>
</evidence>
<evidence type="ECO:0000313" key="5">
    <source>
        <dbReference type="Proteomes" id="UP001497480"/>
    </source>
</evidence>
<organism evidence="4 5">
    <name type="scientific">Lupinus luteus</name>
    <name type="common">European yellow lupine</name>
    <dbReference type="NCBI Taxonomy" id="3873"/>
    <lineage>
        <taxon>Eukaryota</taxon>
        <taxon>Viridiplantae</taxon>
        <taxon>Streptophyta</taxon>
        <taxon>Embryophyta</taxon>
        <taxon>Tracheophyta</taxon>
        <taxon>Spermatophyta</taxon>
        <taxon>Magnoliopsida</taxon>
        <taxon>eudicotyledons</taxon>
        <taxon>Gunneridae</taxon>
        <taxon>Pentapetalae</taxon>
        <taxon>rosids</taxon>
        <taxon>fabids</taxon>
        <taxon>Fabales</taxon>
        <taxon>Fabaceae</taxon>
        <taxon>Papilionoideae</taxon>
        <taxon>50 kb inversion clade</taxon>
        <taxon>genistoids sensu lato</taxon>
        <taxon>core genistoids</taxon>
        <taxon>Genisteae</taxon>
        <taxon>Lupinus</taxon>
    </lineage>
</organism>
<dbReference type="AlphaFoldDB" id="A0AAV1X619"/>
<sequence>MGTESWFRSLWKTQQKDDSNSEKVVIGVLAFEVASLMSNLVNLWQTWSDKQVASLREEITNSVAIRKLISDDENFVVCLISLEMLENMAHVAASVARLGKKCSDPSLKHFGNAFDQFITLGLDPYRWQFSSKKMDTVVKRMEKFISIHASLCQEIEVLADLEQNLRRMKDCGERDEPNLVDYQKNIPLKRMEVKNLKGSSLWKRTHDYTVHLLARSLFTIFSRVNAVFGIREIIDAGKIKNSNVSKTDYIIHCSQLVSELLPSSVHPPENNVIRFTSGPNVRTSIFRSGLLGDSSAKSGSTSGESRGASFFSGSSRRNLKKPVPDSGTDENSKIWKFHSTSTTISRKEVNTRHNVLTQVGPFKGCLAADSSSVTACHSGLRDVHLGTQNSQDADSNLAPGKVIHYSKEPNPFFCSLYRLKPPSESLGAASLALHYASIIIAIEKLAASPYLIGLGAREDLYNMLPERVKAALRAKLKPRGTAMASAVYVATLADEWTAAMTDILEWLAPLAHNMIRWQSERSLEQHRFVSWENVLLVQTLYFADQEKTESIITELLVGLNYVWRYATELNAKAPVECGGSRAD</sequence>
<comment type="caution">
    <text evidence="4">The sequence shown here is derived from an EMBL/GenBank/DDBJ whole genome shotgun (WGS) entry which is preliminary data.</text>
</comment>
<dbReference type="Proteomes" id="UP001497480">
    <property type="component" value="Unassembled WGS sequence"/>
</dbReference>
<evidence type="ECO:0000259" key="2">
    <source>
        <dbReference type="Pfam" id="PF05003"/>
    </source>
</evidence>
<evidence type="ECO:0008006" key="6">
    <source>
        <dbReference type="Google" id="ProtNLM"/>
    </source>
</evidence>
<name>A0AAV1X619_LUPLU</name>
<dbReference type="Pfam" id="PF05003">
    <property type="entry name" value="DUF668"/>
    <property type="match status" value="1"/>
</dbReference>
<dbReference type="InterPro" id="IPR007700">
    <property type="entry name" value="DUF668"/>
</dbReference>